<accession>A9KM90</accession>
<keyword evidence="8" id="KW-1185">Reference proteome</keyword>
<dbReference type="RefSeq" id="WP_012200497.1">
    <property type="nucleotide sequence ID" value="NC_010001.1"/>
</dbReference>
<dbReference type="eggNOG" id="COG1564">
    <property type="taxonomic scope" value="Bacteria"/>
</dbReference>
<gene>
    <name evidence="7" type="ordered locus">Cphy_2483</name>
</gene>
<keyword evidence="3 7" id="KW-0418">Kinase</keyword>
<dbReference type="PANTHER" id="PTHR41299">
    <property type="entry name" value="THIAMINE PYROPHOSPHOKINASE"/>
    <property type="match status" value="1"/>
</dbReference>
<dbReference type="SUPFAM" id="SSF63999">
    <property type="entry name" value="Thiamin pyrophosphokinase, catalytic domain"/>
    <property type="match status" value="1"/>
</dbReference>
<dbReference type="AlphaFoldDB" id="A9KM90"/>
<dbReference type="EC" id="2.7.6.2" evidence="5"/>
<evidence type="ECO:0000313" key="8">
    <source>
        <dbReference type="Proteomes" id="UP000000370"/>
    </source>
</evidence>
<dbReference type="GO" id="GO:0009229">
    <property type="term" value="P:thiamine diphosphate biosynthetic process"/>
    <property type="evidence" value="ECO:0007669"/>
    <property type="project" value="InterPro"/>
</dbReference>
<dbReference type="InterPro" id="IPR006282">
    <property type="entry name" value="Thi_PPkinase"/>
</dbReference>
<dbReference type="GO" id="GO:0016301">
    <property type="term" value="F:kinase activity"/>
    <property type="evidence" value="ECO:0007669"/>
    <property type="project" value="UniProtKB-KW"/>
</dbReference>
<dbReference type="GO" id="GO:0006772">
    <property type="term" value="P:thiamine metabolic process"/>
    <property type="evidence" value="ECO:0007669"/>
    <property type="project" value="UniProtKB-UniRule"/>
</dbReference>
<dbReference type="InterPro" id="IPR036371">
    <property type="entry name" value="TPK_B1-bd_sf"/>
</dbReference>
<keyword evidence="2" id="KW-0547">Nucleotide-binding</keyword>
<dbReference type="CDD" id="cd07995">
    <property type="entry name" value="TPK"/>
    <property type="match status" value="1"/>
</dbReference>
<dbReference type="KEGG" id="cpy:Cphy_2483"/>
<reference evidence="8" key="1">
    <citation type="submission" date="2007-11" db="EMBL/GenBank/DDBJ databases">
        <title>Complete genome sequence of Clostridium phytofermentans ISDg.</title>
        <authorList>
            <person name="Leschine S.B."/>
            <person name="Warnick T.A."/>
            <person name="Blanchard J.L."/>
            <person name="Schnell D.J."/>
            <person name="Petit E.L."/>
            <person name="LaTouf W.G."/>
            <person name="Copeland A."/>
            <person name="Lucas S."/>
            <person name="Lapidus A."/>
            <person name="Barry K."/>
            <person name="Glavina del Rio T."/>
            <person name="Dalin E."/>
            <person name="Tice H."/>
            <person name="Pitluck S."/>
            <person name="Kiss H."/>
            <person name="Brettin T."/>
            <person name="Bruce D."/>
            <person name="Detter J.C."/>
            <person name="Han C."/>
            <person name="Kuske C."/>
            <person name="Schmutz J."/>
            <person name="Larimer F."/>
            <person name="Land M."/>
            <person name="Hauser L."/>
            <person name="Kyrpides N."/>
            <person name="Kim E.A."/>
            <person name="Richardson P."/>
        </authorList>
    </citation>
    <scope>NUCLEOTIDE SEQUENCE [LARGE SCALE GENOMIC DNA]</scope>
    <source>
        <strain evidence="8">ATCC 700394 / DSM 18823 / ISDg</strain>
    </source>
</reference>
<organism evidence="7 8">
    <name type="scientific">Lachnoclostridium phytofermentans (strain ATCC 700394 / DSM 18823 / ISDg)</name>
    <name type="common">Clostridium phytofermentans</name>
    <dbReference type="NCBI Taxonomy" id="357809"/>
    <lineage>
        <taxon>Bacteria</taxon>
        <taxon>Bacillati</taxon>
        <taxon>Bacillota</taxon>
        <taxon>Clostridia</taxon>
        <taxon>Lachnospirales</taxon>
        <taxon>Lachnospiraceae</taxon>
    </lineage>
</organism>
<dbReference type="InterPro" id="IPR053149">
    <property type="entry name" value="TPK"/>
</dbReference>
<protein>
    <recommendedName>
        <fullName evidence="5">Thiamine diphosphokinase</fullName>
        <ecNumber evidence="5">2.7.6.2</ecNumber>
    </recommendedName>
</protein>
<dbReference type="InterPro" id="IPR036759">
    <property type="entry name" value="TPK_catalytic_sf"/>
</dbReference>
<dbReference type="EMBL" id="CP000885">
    <property type="protein sequence ID" value="ABX42844.1"/>
    <property type="molecule type" value="Genomic_DNA"/>
</dbReference>
<evidence type="ECO:0000313" key="7">
    <source>
        <dbReference type="EMBL" id="ABX42844.1"/>
    </source>
</evidence>
<dbReference type="NCBIfam" id="TIGR01378">
    <property type="entry name" value="thi_PPkinase"/>
    <property type="match status" value="1"/>
</dbReference>
<keyword evidence="4" id="KW-0067">ATP-binding</keyword>
<evidence type="ECO:0000256" key="4">
    <source>
        <dbReference type="ARBA" id="ARBA00022840"/>
    </source>
</evidence>
<evidence type="ECO:0000256" key="3">
    <source>
        <dbReference type="ARBA" id="ARBA00022777"/>
    </source>
</evidence>
<evidence type="ECO:0000256" key="5">
    <source>
        <dbReference type="NCBIfam" id="TIGR01378"/>
    </source>
</evidence>
<proteinExistence type="predicted"/>
<dbReference type="InterPro" id="IPR007371">
    <property type="entry name" value="TPK_catalytic"/>
</dbReference>
<keyword evidence="1" id="KW-0808">Transferase</keyword>
<dbReference type="Proteomes" id="UP000000370">
    <property type="component" value="Chromosome"/>
</dbReference>
<dbReference type="HOGENOM" id="CLU_044237_1_1_9"/>
<dbReference type="SMART" id="SM00983">
    <property type="entry name" value="TPK_B1_binding"/>
    <property type="match status" value="1"/>
</dbReference>
<dbReference type="GO" id="GO:0004788">
    <property type="term" value="F:thiamine diphosphokinase activity"/>
    <property type="evidence" value="ECO:0007669"/>
    <property type="project" value="UniProtKB-UniRule"/>
</dbReference>
<dbReference type="SUPFAM" id="SSF63862">
    <property type="entry name" value="Thiamin pyrophosphokinase, substrate-binding domain"/>
    <property type="match status" value="1"/>
</dbReference>
<dbReference type="InterPro" id="IPR007373">
    <property type="entry name" value="Thiamin_PyroPKinase_B1-bd"/>
</dbReference>
<feature type="domain" description="Thiamin pyrophosphokinase thiamin-binding" evidence="6">
    <location>
        <begin position="142"/>
        <end position="209"/>
    </location>
</feature>
<name>A9KM90_LACP7</name>
<sequence>MKALIIAGGEFSPEVAMKTLEEGSFDRIIAIDNGLSYLHNLKITPTHIVGDFDTVSQELLKEYQEESKVKIVTLCPEKDATDTEVAVDLAVEEGCKSIFILGATGGRFDHTLANLHMLYKLLCQGIQAYLIDKNNKIYLIKESITLLANEVKSTYVSLLPFTEEVTEVTLLGFKYPLTNYHLTQGTSIGVSNEIIEAKAQILFDKGVLIVVESKDT</sequence>
<dbReference type="OrthoDB" id="9804377at2"/>
<dbReference type="PANTHER" id="PTHR41299:SF1">
    <property type="entry name" value="THIAMINE PYROPHOSPHOKINASE"/>
    <property type="match status" value="1"/>
</dbReference>
<dbReference type="Pfam" id="PF04263">
    <property type="entry name" value="TPK_catalytic"/>
    <property type="match status" value="1"/>
</dbReference>
<dbReference type="GO" id="GO:0030975">
    <property type="term" value="F:thiamine binding"/>
    <property type="evidence" value="ECO:0007669"/>
    <property type="project" value="InterPro"/>
</dbReference>
<evidence type="ECO:0000256" key="1">
    <source>
        <dbReference type="ARBA" id="ARBA00022679"/>
    </source>
</evidence>
<dbReference type="Pfam" id="PF04265">
    <property type="entry name" value="TPK_B1_binding"/>
    <property type="match status" value="1"/>
</dbReference>
<dbReference type="STRING" id="357809.Cphy_2483"/>
<dbReference type="Gene3D" id="3.40.50.10240">
    <property type="entry name" value="Thiamin pyrophosphokinase, catalytic domain"/>
    <property type="match status" value="1"/>
</dbReference>
<dbReference type="GO" id="GO:0005524">
    <property type="term" value="F:ATP binding"/>
    <property type="evidence" value="ECO:0007669"/>
    <property type="project" value="UniProtKB-KW"/>
</dbReference>
<evidence type="ECO:0000256" key="2">
    <source>
        <dbReference type="ARBA" id="ARBA00022741"/>
    </source>
</evidence>
<evidence type="ECO:0000259" key="6">
    <source>
        <dbReference type="SMART" id="SM00983"/>
    </source>
</evidence>